<sequence length="528" mass="55763">MSDTAPPAAAGSAAGIAPSVTTPSPAPSAAPSNTAASSPATGRRYVPQFSAATQLILKRIKGDPTSLGSALASATAGTSMATKINKSTYDDAKRRLVMGLATSTSMTMQMPVATAPLPAPATPAASAVGPSPLQKPATAGPAKPSVSAIRMISSGLTASGKVSMAKPQPAARKTPQESKSKKTKPPAPPKSTGAAKRKRTKGKDDDGSSISSPSDMDEPAPSPPKSAAPTLPLTMTKSGRQVQKPETYNPATVDAHTKKRVNYGKRTTEQALCKKCSRLHSPATNQMVFCDGCNDGWHQTCHDPWIDDAVVRDASKSWFCGACTDKRNRYHSKRQKVAAEPPKPTGPPPRESWAAKTPQQRRAYLLTLSSQELVGLLMTSLELHPDLPIFPAPAEPVAEGAARSLFAGSTIEGLFPRLEANPTAQINFVRKAANGGRSSSGSAKNKSTKNHKDKEGSHDKADDEEEEYDPLASLWSKPGRGLYSRLPPDAEESQFLADDDDYESFSVVVYDEKGKKVEENGIKVGRQG</sequence>
<dbReference type="GO" id="GO:0003682">
    <property type="term" value="F:chromatin binding"/>
    <property type="evidence" value="ECO:0007669"/>
    <property type="project" value="TreeGrafter"/>
</dbReference>
<gene>
    <name evidence="9" type="ORF">B0T18DRAFT_490335</name>
</gene>
<dbReference type="SUPFAM" id="SSF57903">
    <property type="entry name" value="FYVE/PHD zinc finger"/>
    <property type="match status" value="1"/>
</dbReference>
<feature type="compositionally biased region" description="Polar residues" evidence="7">
    <location>
        <begin position="235"/>
        <end position="250"/>
    </location>
</feature>
<feature type="region of interest" description="Disordered" evidence="7">
    <location>
        <begin position="332"/>
        <end position="358"/>
    </location>
</feature>
<feature type="compositionally biased region" description="Acidic residues" evidence="7">
    <location>
        <begin position="489"/>
        <end position="498"/>
    </location>
</feature>
<evidence type="ECO:0000313" key="10">
    <source>
        <dbReference type="Proteomes" id="UP001172155"/>
    </source>
</evidence>
<dbReference type="GO" id="GO:0005634">
    <property type="term" value="C:nucleus"/>
    <property type="evidence" value="ECO:0007669"/>
    <property type="project" value="UniProtKB-SubCell"/>
</dbReference>
<evidence type="ECO:0000256" key="5">
    <source>
        <dbReference type="ARBA" id="ARBA00023242"/>
    </source>
</evidence>
<dbReference type="PANTHER" id="PTHR12628">
    <property type="entry name" value="POLYCOMB-LIKE TRANSCRIPTION FACTOR"/>
    <property type="match status" value="1"/>
</dbReference>
<dbReference type="GO" id="GO:0008270">
    <property type="term" value="F:zinc ion binding"/>
    <property type="evidence" value="ECO:0007669"/>
    <property type="project" value="UniProtKB-KW"/>
</dbReference>
<dbReference type="PROSITE" id="PS01359">
    <property type="entry name" value="ZF_PHD_1"/>
    <property type="match status" value="1"/>
</dbReference>
<evidence type="ECO:0000256" key="2">
    <source>
        <dbReference type="ARBA" id="ARBA00022723"/>
    </source>
</evidence>
<feature type="region of interest" description="Disordered" evidence="7">
    <location>
        <begin position="1"/>
        <end position="42"/>
    </location>
</feature>
<keyword evidence="3 6" id="KW-0863">Zinc-finger</keyword>
<dbReference type="InterPro" id="IPR019787">
    <property type="entry name" value="Znf_PHD-finger"/>
</dbReference>
<dbReference type="Pfam" id="PF00628">
    <property type="entry name" value="PHD"/>
    <property type="match status" value="1"/>
</dbReference>
<dbReference type="GO" id="GO:0003677">
    <property type="term" value="F:DNA binding"/>
    <property type="evidence" value="ECO:0007669"/>
    <property type="project" value="TreeGrafter"/>
</dbReference>
<dbReference type="Gene3D" id="3.30.40.10">
    <property type="entry name" value="Zinc/RING finger domain, C3HC4 (zinc finger)"/>
    <property type="match status" value="1"/>
</dbReference>
<comment type="subcellular location">
    <subcellularLocation>
        <location evidence="1">Nucleus</location>
    </subcellularLocation>
</comment>
<feature type="region of interest" description="Disordered" evidence="7">
    <location>
        <begin position="432"/>
        <end position="498"/>
    </location>
</feature>
<feature type="domain" description="PHD-type" evidence="8">
    <location>
        <begin position="270"/>
        <end position="326"/>
    </location>
</feature>
<feature type="compositionally biased region" description="Basic and acidic residues" evidence="7">
    <location>
        <begin position="450"/>
        <end position="461"/>
    </location>
</feature>
<reference evidence="9" key="1">
    <citation type="submission" date="2023-06" db="EMBL/GenBank/DDBJ databases">
        <title>Genome-scale phylogeny and comparative genomics of the fungal order Sordariales.</title>
        <authorList>
            <consortium name="Lawrence Berkeley National Laboratory"/>
            <person name="Hensen N."/>
            <person name="Bonometti L."/>
            <person name="Westerberg I."/>
            <person name="Brannstrom I.O."/>
            <person name="Guillou S."/>
            <person name="Cros-Aarteil S."/>
            <person name="Calhoun S."/>
            <person name="Haridas S."/>
            <person name="Kuo A."/>
            <person name="Mondo S."/>
            <person name="Pangilinan J."/>
            <person name="Riley R."/>
            <person name="LaButti K."/>
            <person name="Andreopoulos B."/>
            <person name="Lipzen A."/>
            <person name="Chen C."/>
            <person name="Yanf M."/>
            <person name="Daum C."/>
            <person name="Ng V."/>
            <person name="Clum A."/>
            <person name="Steindorff A."/>
            <person name="Ohm R."/>
            <person name="Martin F."/>
            <person name="Silar P."/>
            <person name="Natvig D."/>
            <person name="Lalanne C."/>
            <person name="Gautier V."/>
            <person name="Ament-velasquez S.L."/>
            <person name="Kruys A."/>
            <person name="Hutchinson M.I."/>
            <person name="Powell A.J."/>
            <person name="Barry K."/>
            <person name="Miller A.N."/>
            <person name="Grigoriev I.V."/>
            <person name="Debuchy R."/>
            <person name="Gladieux P."/>
            <person name="Thoren M.H."/>
            <person name="Johannesson H."/>
        </authorList>
    </citation>
    <scope>NUCLEOTIDE SEQUENCE</scope>
    <source>
        <strain evidence="9">SMH3187-1</strain>
    </source>
</reference>
<evidence type="ECO:0000259" key="8">
    <source>
        <dbReference type="PROSITE" id="PS50016"/>
    </source>
</evidence>
<feature type="compositionally biased region" description="Low complexity" evidence="7">
    <location>
        <begin position="1"/>
        <end position="41"/>
    </location>
</feature>
<dbReference type="InterPro" id="IPR001965">
    <property type="entry name" value="Znf_PHD"/>
</dbReference>
<comment type="caution">
    <text evidence="9">The sequence shown here is derived from an EMBL/GenBank/DDBJ whole genome shotgun (WGS) entry which is preliminary data.</text>
</comment>
<feature type="region of interest" description="Disordered" evidence="7">
    <location>
        <begin position="158"/>
        <end position="259"/>
    </location>
</feature>
<feature type="compositionally biased region" description="Pro residues" evidence="7">
    <location>
        <begin position="341"/>
        <end position="350"/>
    </location>
</feature>
<dbReference type="Proteomes" id="UP001172155">
    <property type="component" value="Unassembled WGS sequence"/>
</dbReference>
<protein>
    <recommendedName>
        <fullName evidence="8">PHD-type domain-containing protein</fullName>
    </recommendedName>
</protein>
<proteinExistence type="predicted"/>
<keyword evidence="10" id="KW-1185">Reference proteome</keyword>
<dbReference type="SMART" id="SM00249">
    <property type="entry name" value="PHD"/>
    <property type="match status" value="1"/>
</dbReference>
<evidence type="ECO:0000256" key="7">
    <source>
        <dbReference type="SAM" id="MobiDB-lite"/>
    </source>
</evidence>
<dbReference type="CDD" id="cd15502">
    <property type="entry name" value="PHD_Phf1p_Phf2p_like"/>
    <property type="match status" value="1"/>
</dbReference>
<keyword evidence="4" id="KW-0862">Zinc</keyword>
<feature type="region of interest" description="Disordered" evidence="7">
    <location>
        <begin position="119"/>
        <end position="145"/>
    </location>
</feature>
<accession>A0AA40EQJ3</accession>
<organism evidence="9 10">
    <name type="scientific">Schizothecium vesticola</name>
    <dbReference type="NCBI Taxonomy" id="314040"/>
    <lineage>
        <taxon>Eukaryota</taxon>
        <taxon>Fungi</taxon>
        <taxon>Dikarya</taxon>
        <taxon>Ascomycota</taxon>
        <taxon>Pezizomycotina</taxon>
        <taxon>Sordariomycetes</taxon>
        <taxon>Sordariomycetidae</taxon>
        <taxon>Sordariales</taxon>
        <taxon>Schizotheciaceae</taxon>
        <taxon>Schizothecium</taxon>
    </lineage>
</organism>
<dbReference type="EMBL" id="JAUKUD010000005">
    <property type="protein sequence ID" value="KAK0743665.1"/>
    <property type="molecule type" value="Genomic_DNA"/>
</dbReference>
<dbReference type="AlphaFoldDB" id="A0AA40EQJ3"/>
<feature type="compositionally biased region" description="Low complexity" evidence="7">
    <location>
        <begin position="432"/>
        <end position="445"/>
    </location>
</feature>
<dbReference type="GO" id="GO:0045814">
    <property type="term" value="P:negative regulation of gene expression, epigenetic"/>
    <property type="evidence" value="ECO:0007669"/>
    <property type="project" value="TreeGrafter"/>
</dbReference>
<evidence type="ECO:0000256" key="4">
    <source>
        <dbReference type="ARBA" id="ARBA00022833"/>
    </source>
</evidence>
<dbReference type="InterPro" id="IPR013083">
    <property type="entry name" value="Znf_RING/FYVE/PHD"/>
</dbReference>
<evidence type="ECO:0000256" key="6">
    <source>
        <dbReference type="PROSITE-ProRule" id="PRU00146"/>
    </source>
</evidence>
<evidence type="ECO:0000256" key="1">
    <source>
        <dbReference type="ARBA" id="ARBA00004123"/>
    </source>
</evidence>
<evidence type="ECO:0000256" key="3">
    <source>
        <dbReference type="ARBA" id="ARBA00022771"/>
    </source>
</evidence>
<dbReference type="PROSITE" id="PS50016">
    <property type="entry name" value="ZF_PHD_2"/>
    <property type="match status" value="1"/>
</dbReference>
<keyword evidence="5" id="KW-0539">Nucleus</keyword>
<dbReference type="InterPro" id="IPR011011">
    <property type="entry name" value="Znf_FYVE_PHD"/>
</dbReference>
<name>A0AA40EQJ3_9PEZI</name>
<feature type="compositionally biased region" description="Low complexity" evidence="7">
    <location>
        <begin position="119"/>
        <end position="132"/>
    </location>
</feature>
<evidence type="ECO:0000313" key="9">
    <source>
        <dbReference type="EMBL" id="KAK0743665.1"/>
    </source>
</evidence>
<keyword evidence="2" id="KW-0479">Metal-binding</keyword>
<dbReference type="PANTHER" id="PTHR12628:SF10">
    <property type="entry name" value="HOMEOBOX DOMAIN-CONTAINING PROTEIN"/>
    <property type="match status" value="1"/>
</dbReference>
<dbReference type="InterPro" id="IPR019786">
    <property type="entry name" value="Zinc_finger_PHD-type_CS"/>
</dbReference>